<dbReference type="Gramene" id="KGN45323">
    <property type="protein sequence ID" value="KGN45323"/>
    <property type="gene ID" value="Csa_7G435480"/>
</dbReference>
<dbReference type="PROSITE" id="PS51471">
    <property type="entry name" value="FE2OG_OXY"/>
    <property type="match status" value="1"/>
</dbReference>
<dbReference type="InterPro" id="IPR044861">
    <property type="entry name" value="IPNS-like_FE2OG_OXY"/>
</dbReference>
<proteinExistence type="inferred from homology"/>
<evidence type="ECO:0000256" key="1">
    <source>
        <dbReference type="RuleBase" id="RU003682"/>
    </source>
</evidence>
<dbReference type="EMBL" id="CM002928">
    <property type="protein sequence ID" value="KGN45323.1"/>
    <property type="molecule type" value="Genomic_DNA"/>
</dbReference>
<dbReference type="SUPFAM" id="SSF51197">
    <property type="entry name" value="Clavaminate synthase-like"/>
    <property type="match status" value="1"/>
</dbReference>
<dbReference type="Pfam" id="PF03171">
    <property type="entry name" value="2OG-FeII_Oxy"/>
    <property type="match status" value="1"/>
</dbReference>
<keyword evidence="1" id="KW-0408">Iron</keyword>
<evidence type="ECO:0000313" key="3">
    <source>
        <dbReference type="EMBL" id="KGN45323.1"/>
    </source>
</evidence>
<feature type="domain" description="Fe2OG dioxygenase" evidence="2">
    <location>
        <begin position="50"/>
        <end position="150"/>
    </location>
</feature>
<evidence type="ECO:0000259" key="2">
    <source>
        <dbReference type="PROSITE" id="PS51471"/>
    </source>
</evidence>
<dbReference type="AlphaFoldDB" id="A0A0A0K753"/>
<dbReference type="InterPro" id="IPR027443">
    <property type="entry name" value="IPNS-like_sf"/>
</dbReference>
<comment type="similarity">
    <text evidence="1">Belongs to the iron/ascorbate-dependent oxidoreductase family.</text>
</comment>
<dbReference type="GO" id="GO:0046872">
    <property type="term" value="F:metal ion binding"/>
    <property type="evidence" value="ECO:0007669"/>
    <property type="project" value="UniProtKB-KW"/>
</dbReference>
<sequence length="216" mass="23752">MNCITCSDLVEEYNKEMKSLCGKLLWLTLGELGITPEDIYWAGPDGDFKTNNQAIRMNSYPVCPEPDDLIGLPPHSDTSALTILYQTTKGLQVSMEGKGWVDVEPINGALVVQVGDMLHILTNGMYPPSVHQAVVNQTSDRISTAYFFGPPPKGEVSPLKKLVTPTQPLRYPTVTWADYLRKKYVLYEKALPSIRLSAPAPTGLSNGNDQNLVKVG</sequence>
<dbReference type="InterPro" id="IPR050231">
    <property type="entry name" value="Iron_ascorbate_oxido_reductase"/>
</dbReference>
<reference evidence="3 4" key="2">
    <citation type="journal article" date="2009" name="PLoS ONE">
        <title>An integrated genetic and cytogenetic map of the cucumber genome.</title>
        <authorList>
            <person name="Ren Y."/>
            <person name="Zhang Z."/>
            <person name="Liu J."/>
            <person name="Staub J.E."/>
            <person name="Han Y."/>
            <person name="Cheng Z."/>
            <person name="Li X."/>
            <person name="Lu J."/>
            <person name="Miao H."/>
            <person name="Kang H."/>
            <person name="Xie B."/>
            <person name="Gu X."/>
            <person name="Wang X."/>
            <person name="Du Y."/>
            <person name="Jin W."/>
            <person name="Huang S."/>
        </authorList>
    </citation>
    <scope>NUCLEOTIDE SEQUENCE [LARGE SCALE GENOMIC DNA]</scope>
    <source>
        <strain evidence="4">cv. 9930</strain>
    </source>
</reference>
<keyword evidence="1" id="KW-0479">Metal-binding</keyword>
<dbReference type="Gene3D" id="2.60.120.330">
    <property type="entry name" value="B-lactam Antibiotic, Isopenicillin N Synthase, Chain"/>
    <property type="match status" value="1"/>
</dbReference>
<protein>
    <recommendedName>
        <fullName evidence="2">Fe2OG dioxygenase domain-containing protein</fullName>
    </recommendedName>
</protein>
<reference evidence="3 4" key="4">
    <citation type="journal article" date="2011" name="BMC Genomics">
        <title>RNA-Seq improves annotation of protein-coding genes in the cucumber genome.</title>
        <authorList>
            <person name="Li Z."/>
            <person name="Zhang Z."/>
            <person name="Yan P."/>
            <person name="Huang S."/>
            <person name="Fei Z."/>
            <person name="Lin K."/>
        </authorList>
    </citation>
    <scope>NUCLEOTIDE SEQUENCE [LARGE SCALE GENOMIC DNA]</scope>
    <source>
        <strain evidence="4">cv. 9930</strain>
    </source>
</reference>
<accession>A0A0A0K753</accession>
<dbReference type="PANTHER" id="PTHR47990">
    <property type="entry name" value="2-OXOGLUTARATE (2OG) AND FE(II)-DEPENDENT OXYGENASE SUPERFAMILY PROTEIN-RELATED"/>
    <property type="match status" value="1"/>
</dbReference>
<reference evidence="3 4" key="1">
    <citation type="journal article" date="2009" name="Nat. Genet.">
        <title>The genome of the cucumber, Cucumis sativus L.</title>
        <authorList>
            <person name="Huang S."/>
            <person name="Li R."/>
            <person name="Zhang Z."/>
            <person name="Li L."/>
            <person name="Gu X."/>
            <person name="Fan W."/>
            <person name="Lucas W.J."/>
            <person name="Wang X."/>
            <person name="Xie B."/>
            <person name="Ni P."/>
            <person name="Ren Y."/>
            <person name="Zhu H."/>
            <person name="Li J."/>
            <person name="Lin K."/>
            <person name="Jin W."/>
            <person name="Fei Z."/>
            <person name="Li G."/>
            <person name="Staub J."/>
            <person name="Kilian A."/>
            <person name="van der Vossen E.A."/>
            <person name="Wu Y."/>
            <person name="Guo J."/>
            <person name="He J."/>
            <person name="Jia Z."/>
            <person name="Ren Y."/>
            <person name="Tian G."/>
            <person name="Lu Y."/>
            <person name="Ruan J."/>
            <person name="Qian W."/>
            <person name="Wang M."/>
            <person name="Huang Q."/>
            <person name="Li B."/>
            <person name="Xuan Z."/>
            <person name="Cao J."/>
            <person name="Asan"/>
            <person name="Wu Z."/>
            <person name="Zhang J."/>
            <person name="Cai Q."/>
            <person name="Bai Y."/>
            <person name="Zhao B."/>
            <person name="Han Y."/>
            <person name="Li Y."/>
            <person name="Li X."/>
            <person name="Wang S."/>
            <person name="Shi Q."/>
            <person name="Liu S."/>
            <person name="Cho W.K."/>
            <person name="Kim J.Y."/>
            <person name="Xu Y."/>
            <person name="Heller-Uszynska K."/>
            <person name="Miao H."/>
            <person name="Cheng Z."/>
            <person name="Zhang S."/>
            <person name="Wu J."/>
            <person name="Yang Y."/>
            <person name="Kang H."/>
            <person name="Li M."/>
            <person name="Liang H."/>
            <person name="Ren X."/>
            <person name="Shi Z."/>
            <person name="Wen M."/>
            <person name="Jian M."/>
            <person name="Yang H."/>
            <person name="Zhang G."/>
            <person name="Yang Z."/>
            <person name="Chen R."/>
            <person name="Liu S."/>
            <person name="Li J."/>
            <person name="Ma L."/>
            <person name="Liu H."/>
            <person name="Zhou Y."/>
            <person name="Zhao J."/>
            <person name="Fang X."/>
            <person name="Li G."/>
            <person name="Fang L."/>
            <person name="Li Y."/>
            <person name="Liu D."/>
            <person name="Zheng H."/>
            <person name="Zhang Y."/>
            <person name="Qin N."/>
            <person name="Li Z."/>
            <person name="Yang G."/>
            <person name="Yang S."/>
            <person name="Bolund L."/>
            <person name="Kristiansen K."/>
            <person name="Zheng H."/>
            <person name="Li S."/>
            <person name="Zhang X."/>
            <person name="Yang H."/>
            <person name="Wang J."/>
            <person name="Sun R."/>
            <person name="Zhang B."/>
            <person name="Jiang S."/>
            <person name="Wang J."/>
            <person name="Du Y."/>
            <person name="Li S."/>
        </authorList>
    </citation>
    <scope>NUCLEOTIDE SEQUENCE [LARGE SCALE GENOMIC DNA]</scope>
    <source>
        <strain evidence="4">cv. 9930</strain>
    </source>
</reference>
<dbReference type="OMA" id="WGPPSDQ"/>
<keyword evidence="4" id="KW-1185">Reference proteome</keyword>
<dbReference type="STRING" id="3659.A0A0A0K753"/>
<dbReference type="eggNOG" id="KOG0143">
    <property type="taxonomic scope" value="Eukaryota"/>
</dbReference>
<dbReference type="GO" id="GO:0016491">
    <property type="term" value="F:oxidoreductase activity"/>
    <property type="evidence" value="ECO:0007669"/>
    <property type="project" value="UniProtKB-KW"/>
</dbReference>
<dbReference type="Proteomes" id="UP000029981">
    <property type="component" value="Chromosome 7"/>
</dbReference>
<dbReference type="InterPro" id="IPR005123">
    <property type="entry name" value="Oxoglu/Fe-dep_dioxygenase_dom"/>
</dbReference>
<gene>
    <name evidence="3" type="ORF">Csa_7G435480</name>
</gene>
<keyword evidence="1" id="KW-0560">Oxidoreductase</keyword>
<organism evidence="3 4">
    <name type="scientific">Cucumis sativus</name>
    <name type="common">Cucumber</name>
    <dbReference type="NCBI Taxonomy" id="3659"/>
    <lineage>
        <taxon>Eukaryota</taxon>
        <taxon>Viridiplantae</taxon>
        <taxon>Streptophyta</taxon>
        <taxon>Embryophyta</taxon>
        <taxon>Tracheophyta</taxon>
        <taxon>Spermatophyta</taxon>
        <taxon>Magnoliopsida</taxon>
        <taxon>eudicotyledons</taxon>
        <taxon>Gunneridae</taxon>
        <taxon>Pentapetalae</taxon>
        <taxon>rosids</taxon>
        <taxon>fabids</taxon>
        <taxon>Cucurbitales</taxon>
        <taxon>Cucurbitaceae</taxon>
        <taxon>Benincaseae</taxon>
        <taxon>Cucumis</taxon>
    </lineage>
</organism>
<reference evidence="3 4" key="3">
    <citation type="journal article" date="2010" name="BMC Genomics">
        <title>Transcriptome sequencing and comparative analysis of cucumber flowers with different sex types.</title>
        <authorList>
            <person name="Guo S."/>
            <person name="Zheng Y."/>
            <person name="Joung J.G."/>
            <person name="Liu S."/>
            <person name="Zhang Z."/>
            <person name="Crasta O.R."/>
            <person name="Sobral B.W."/>
            <person name="Xu Y."/>
            <person name="Huang S."/>
            <person name="Fei Z."/>
        </authorList>
    </citation>
    <scope>NUCLEOTIDE SEQUENCE [LARGE SCALE GENOMIC DNA]</scope>
    <source>
        <strain evidence="4">cv. 9930</strain>
    </source>
</reference>
<name>A0A0A0K753_CUCSA</name>
<evidence type="ECO:0000313" key="4">
    <source>
        <dbReference type="Proteomes" id="UP000029981"/>
    </source>
</evidence>